<reference evidence="1" key="1">
    <citation type="journal article" date="2020" name="Nature">
        <title>Giant virus diversity and host interactions through global metagenomics.</title>
        <authorList>
            <person name="Schulz F."/>
            <person name="Roux S."/>
            <person name="Paez-Espino D."/>
            <person name="Jungbluth S."/>
            <person name="Walsh D.A."/>
            <person name="Denef V.J."/>
            <person name="McMahon K.D."/>
            <person name="Konstantinidis K.T."/>
            <person name="Eloe-Fadrosh E.A."/>
            <person name="Kyrpides N.C."/>
            <person name="Woyke T."/>
        </authorList>
    </citation>
    <scope>NUCLEOTIDE SEQUENCE</scope>
    <source>
        <strain evidence="1">GVMAG-M-3300023179-27</strain>
    </source>
</reference>
<proteinExistence type="predicted"/>
<accession>A0A6C0EAG9</accession>
<dbReference type="SUPFAM" id="SSF82185">
    <property type="entry name" value="Histone H3 K4-specific methyltransferase SET7/9 N-terminal domain"/>
    <property type="match status" value="2"/>
</dbReference>
<protein>
    <submittedName>
        <fullName evidence="1">Uncharacterized protein</fullName>
    </submittedName>
</protein>
<dbReference type="EMBL" id="MN739774">
    <property type="protein sequence ID" value="QHT25742.1"/>
    <property type="molecule type" value="Genomic_DNA"/>
</dbReference>
<sequence>MLSIIFEKYRKFISNNLYVYKSCKQYIIILKKLYNTITNENRKGIINADYAKYRGNRFEVILIFNKFNPDEMLNEILTEYQNKKVVYTTGKIVTPDYYDCDMNNICSNGIHYYKTIEQAYYHDIEAHAINYTGVIKEWFHNGKKIKEINLKEGHRHGLAKYWYDVGGRSLEINYSNGMRHGTYKEWYRDGMLACQSEYKNNLLDGSSTCFYMNGKKESQYTYEKGKRVGVGREWHVNGNVKIEGIYVNDVRIGVWTEWYENGNKKYIGTYVDNLKNGLWTFYHDDETPSAEGIYRFDVPIGKWSYWTKNGIQYDYIME</sequence>
<organism evidence="1">
    <name type="scientific">viral metagenome</name>
    <dbReference type="NCBI Taxonomy" id="1070528"/>
    <lineage>
        <taxon>unclassified sequences</taxon>
        <taxon>metagenomes</taxon>
        <taxon>organismal metagenomes</taxon>
    </lineage>
</organism>
<evidence type="ECO:0000313" key="1">
    <source>
        <dbReference type="EMBL" id="QHT25742.1"/>
    </source>
</evidence>
<name>A0A6C0EAG9_9ZZZZ</name>
<dbReference type="AlphaFoldDB" id="A0A6C0EAG9"/>
<dbReference type="InterPro" id="IPR011652">
    <property type="entry name" value="MORN_2"/>
</dbReference>
<dbReference type="Gene3D" id="2.20.110.10">
    <property type="entry name" value="Histone H3 K4-specific methyltransferase SET7/9 N-terminal domain"/>
    <property type="match status" value="3"/>
</dbReference>
<dbReference type="Pfam" id="PF07661">
    <property type="entry name" value="MORN_2"/>
    <property type="match status" value="2"/>
</dbReference>